<name>A0A0N0P8L5_LEPSE</name>
<dbReference type="OrthoDB" id="8119704at2759"/>
<organism evidence="3 4">
    <name type="scientific">Leptomonas seymouri</name>
    <dbReference type="NCBI Taxonomy" id="5684"/>
    <lineage>
        <taxon>Eukaryota</taxon>
        <taxon>Discoba</taxon>
        <taxon>Euglenozoa</taxon>
        <taxon>Kinetoplastea</taxon>
        <taxon>Metakinetoplastina</taxon>
        <taxon>Trypanosomatida</taxon>
        <taxon>Trypanosomatidae</taxon>
        <taxon>Leishmaniinae</taxon>
        <taxon>Leptomonas</taxon>
    </lineage>
</organism>
<dbReference type="AlphaFoldDB" id="A0A0N0P8L5"/>
<dbReference type="PANTHER" id="PTHR43194">
    <property type="entry name" value="HYDROLASE ALPHA/BETA FOLD FAMILY"/>
    <property type="match status" value="1"/>
</dbReference>
<evidence type="ECO:0000313" key="4">
    <source>
        <dbReference type="Proteomes" id="UP000038009"/>
    </source>
</evidence>
<dbReference type="Proteomes" id="UP000038009">
    <property type="component" value="Unassembled WGS sequence"/>
</dbReference>
<dbReference type="InterPro" id="IPR029058">
    <property type="entry name" value="AB_hydrolase_fold"/>
</dbReference>
<dbReference type="PANTHER" id="PTHR43194:SF2">
    <property type="entry name" value="PEROXISOMAL MEMBRANE PROTEIN LPX1"/>
    <property type="match status" value="1"/>
</dbReference>
<protein>
    <recommendedName>
        <fullName evidence="2">AB hydrolase-1 domain-containing protein</fullName>
    </recommendedName>
</protein>
<dbReference type="InterPro" id="IPR000073">
    <property type="entry name" value="AB_hydrolase_1"/>
</dbReference>
<dbReference type="EMBL" id="LJSK01000018">
    <property type="protein sequence ID" value="KPI89677.1"/>
    <property type="molecule type" value="Genomic_DNA"/>
</dbReference>
<sequence>MQRHTTSGPLKLVSKQYAAKVVNPSAASQLIIAHGLLGSAMNWVTVARHLVEHPMLQDKLRCVNAVDMRNHGSSPHSSDHTNAALASDLEAVVLREQQELRRAFDAPADCSTHNSILIGHSMGGLAVMGTLLRRANEDRLLPLCADDSDSTSAGGPASPFGSWGADEPRRCSAAMRAVNEAFSFTASQPIADVLYNRATAATSSIASRIPRLGRISGAIIVDVTPTMRLGEQRSSTDNVRETLQRMTKANLSAIHNYNQARDELIRVGMTDKAMRDFVTTNIVLNQRDKTHPAQWKCNLPVLAGDYGSFRASITSWYTSAATAAAEHGAASSVLAPQPCSLPVLFVFGGKSPYNEPEHRRQIPKFFSNATQVEVDGAGHFVHYEKTREFVDAVAPFIAALATDA</sequence>
<evidence type="ECO:0000313" key="3">
    <source>
        <dbReference type="EMBL" id="KPI89677.1"/>
    </source>
</evidence>
<feature type="domain" description="AB hydrolase-1" evidence="2">
    <location>
        <begin position="30"/>
        <end position="392"/>
    </location>
</feature>
<reference evidence="3 4" key="1">
    <citation type="journal article" date="2015" name="PLoS Pathog.">
        <title>Leptomonas seymouri: Adaptations to the Dixenous Life Cycle Analyzed by Genome Sequencing, Transcriptome Profiling and Co-infection with Leishmania donovani.</title>
        <authorList>
            <person name="Kraeva N."/>
            <person name="Butenko A."/>
            <person name="Hlavacova J."/>
            <person name="Kostygov A."/>
            <person name="Myskova J."/>
            <person name="Grybchuk D."/>
            <person name="Lestinova T."/>
            <person name="Votypka J."/>
            <person name="Volf P."/>
            <person name="Opperdoes F."/>
            <person name="Flegontov P."/>
            <person name="Lukes J."/>
            <person name="Yurchenko V."/>
        </authorList>
    </citation>
    <scope>NUCLEOTIDE SEQUENCE [LARGE SCALE GENOMIC DNA]</scope>
    <source>
        <strain evidence="3 4">ATCC 30220</strain>
    </source>
</reference>
<feature type="region of interest" description="Disordered" evidence="1">
    <location>
        <begin position="146"/>
        <end position="165"/>
    </location>
</feature>
<dbReference type="VEuPathDB" id="TriTrypDB:Lsey_0018_0070"/>
<accession>A0A0N0P8L5</accession>
<dbReference type="Pfam" id="PF12697">
    <property type="entry name" value="Abhydrolase_6"/>
    <property type="match status" value="1"/>
</dbReference>
<dbReference type="Gene3D" id="3.40.50.1820">
    <property type="entry name" value="alpha/beta hydrolase"/>
    <property type="match status" value="2"/>
</dbReference>
<dbReference type="OMA" id="PAQWKCN"/>
<keyword evidence="4" id="KW-1185">Reference proteome</keyword>
<proteinExistence type="predicted"/>
<dbReference type="SUPFAM" id="SSF53474">
    <property type="entry name" value="alpha/beta-Hydrolases"/>
    <property type="match status" value="1"/>
</dbReference>
<evidence type="ECO:0000256" key="1">
    <source>
        <dbReference type="SAM" id="MobiDB-lite"/>
    </source>
</evidence>
<dbReference type="InterPro" id="IPR050228">
    <property type="entry name" value="Carboxylesterase_BioH"/>
</dbReference>
<evidence type="ECO:0000259" key="2">
    <source>
        <dbReference type="Pfam" id="PF12697"/>
    </source>
</evidence>
<comment type="caution">
    <text evidence="3">The sequence shown here is derived from an EMBL/GenBank/DDBJ whole genome shotgun (WGS) entry which is preliminary data.</text>
</comment>
<gene>
    <name evidence="3" type="ORF">ABL78_1170</name>
</gene>